<dbReference type="InterPro" id="IPR002560">
    <property type="entry name" value="Transposase_DDE"/>
</dbReference>
<reference evidence="5 6" key="1">
    <citation type="submission" date="2019-08" db="EMBL/GenBank/DDBJ databases">
        <title>In-depth cultivation of the pig gut microbiome towards novel bacterial diversity and tailored functional studies.</title>
        <authorList>
            <person name="Wylensek D."/>
            <person name="Hitch T.C.A."/>
            <person name="Clavel T."/>
        </authorList>
    </citation>
    <scope>NUCLEOTIDE SEQUENCE [LARGE SCALE GENOMIC DNA]</scope>
    <source>
        <strain evidence="5 6">CA-Schmier-601-WT-3</strain>
    </source>
</reference>
<proteinExistence type="predicted"/>
<name>A0A844FXG1_9FIRM</name>
<evidence type="ECO:0000259" key="4">
    <source>
        <dbReference type="Pfam" id="PF14690"/>
    </source>
</evidence>
<evidence type="ECO:0000313" key="5">
    <source>
        <dbReference type="EMBL" id="MST90315.1"/>
    </source>
</evidence>
<dbReference type="AlphaFoldDB" id="A0A844FXG1"/>
<dbReference type="PANTHER" id="PTHR33498:SF1">
    <property type="entry name" value="TRANSPOSASE FOR INSERTION SEQUENCE ELEMENT IS1557"/>
    <property type="match status" value="1"/>
</dbReference>
<evidence type="ECO:0000256" key="1">
    <source>
        <dbReference type="SAM" id="MobiDB-lite"/>
    </source>
</evidence>
<dbReference type="NCBIfam" id="NF033550">
    <property type="entry name" value="transpos_ISL3"/>
    <property type="match status" value="1"/>
</dbReference>
<feature type="domain" description="Transposase IS204/IS1001/IS1096/IS1165 zinc-finger" evidence="4">
    <location>
        <begin position="45"/>
        <end position="90"/>
    </location>
</feature>
<dbReference type="InterPro" id="IPR029261">
    <property type="entry name" value="Transposase_Znf"/>
</dbReference>
<comment type="caution">
    <text evidence="5">The sequence shown here is derived from an EMBL/GenBank/DDBJ whole genome shotgun (WGS) entry which is preliminary data.</text>
</comment>
<feature type="domain" description="Transposase IS204/IS1001/IS1096/IS1165 DDE" evidence="2">
    <location>
        <begin position="162"/>
        <end position="427"/>
    </location>
</feature>
<organism evidence="5 6">
    <name type="scientific">Sharpea porci</name>
    <dbReference type="NCBI Taxonomy" id="2652286"/>
    <lineage>
        <taxon>Bacteria</taxon>
        <taxon>Bacillati</taxon>
        <taxon>Bacillota</taxon>
        <taxon>Erysipelotrichia</taxon>
        <taxon>Erysipelotrichales</taxon>
        <taxon>Coprobacillaceae</taxon>
        <taxon>Sharpea</taxon>
    </lineage>
</organism>
<dbReference type="Pfam" id="PF01610">
    <property type="entry name" value="DDE_Tnp_ISL3"/>
    <property type="match status" value="1"/>
</dbReference>
<sequence length="458" mass="53408">MANLRIDNKALGVKRFKELSNRIVYDKKGNRILVIKGRLHKNAGCRCPKCRKKLSIYDTPTRNRRWRTLDAFDMPTYVVMDVHRVLCPEHGIVTEDIPFALPGSGFTLPFELQTAWLARRADRTTVSVLMRISWNTVGSIIKRVKDFMEPDERARFNGLRHIGVDETAYKKGHKYITVVVNLDTNTVIWVGVNHGKEVLSRFFELLTPEQRASIETISGDGARWIDACCEKYIPHAVRGIDPFHCVEWAQDCLDSVRRKEWQEANQELKKAKKEQDKREPGRPRKGDEDPLKEQKNALREIKNSRYALSKNPENLTENQQARLDIIMSTNSRLTRAYQLKEQLRLIFKLDNVDEARMYLHKWMSWAQRCRIKEFVELRRKIKRHEEAILSTIERGLSSSKVEALNNKIKVIIKRSYGFRNIENLKAMVLLCCSDIKIPLPNRNYPHAKGQKAFIKQMI</sequence>
<evidence type="ECO:0000259" key="3">
    <source>
        <dbReference type="Pfam" id="PF13542"/>
    </source>
</evidence>
<dbReference type="Proteomes" id="UP000442619">
    <property type="component" value="Unassembled WGS sequence"/>
</dbReference>
<evidence type="ECO:0000313" key="6">
    <source>
        <dbReference type="Proteomes" id="UP000442619"/>
    </source>
</evidence>
<protein>
    <submittedName>
        <fullName evidence="5">ISL3 family transposase</fullName>
    </submittedName>
</protein>
<gene>
    <name evidence="5" type="ORF">FYJ79_12245</name>
</gene>
<dbReference type="RefSeq" id="WP_154518913.1">
    <property type="nucleotide sequence ID" value="NZ_JAXFJJ010000017.1"/>
</dbReference>
<dbReference type="Pfam" id="PF14690">
    <property type="entry name" value="Zn_ribbon_ISL3"/>
    <property type="match status" value="1"/>
</dbReference>
<keyword evidence="6" id="KW-1185">Reference proteome</keyword>
<dbReference type="InterPro" id="IPR032877">
    <property type="entry name" value="Transposase_HTH"/>
</dbReference>
<feature type="region of interest" description="Disordered" evidence="1">
    <location>
        <begin position="264"/>
        <end position="293"/>
    </location>
</feature>
<dbReference type="EMBL" id="VUNM01000068">
    <property type="protein sequence ID" value="MST90315.1"/>
    <property type="molecule type" value="Genomic_DNA"/>
</dbReference>
<accession>A0A844FXG1</accession>
<dbReference type="PANTHER" id="PTHR33498">
    <property type="entry name" value="TRANSPOSASE FOR INSERTION SEQUENCE ELEMENT IS1557"/>
    <property type="match status" value="1"/>
</dbReference>
<evidence type="ECO:0000259" key="2">
    <source>
        <dbReference type="Pfam" id="PF01610"/>
    </source>
</evidence>
<feature type="domain" description="Transposase IS204/IS1001/IS1096/IS1165 helix-turn-helix" evidence="3">
    <location>
        <begin position="95"/>
        <end position="144"/>
    </location>
</feature>
<dbReference type="InterPro" id="IPR047951">
    <property type="entry name" value="Transpos_ISL3"/>
</dbReference>
<dbReference type="Pfam" id="PF13542">
    <property type="entry name" value="HTH_Tnp_ISL3"/>
    <property type="match status" value="1"/>
</dbReference>